<evidence type="ECO:0000313" key="4">
    <source>
        <dbReference type="Proteomes" id="UP000631114"/>
    </source>
</evidence>
<protein>
    <recommendedName>
        <fullName evidence="5">Pentatricopeptide repeat-containing protein</fullName>
    </recommendedName>
</protein>
<evidence type="ECO:0008006" key="5">
    <source>
        <dbReference type="Google" id="ProtNLM"/>
    </source>
</evidence>
<organism evidence="3 4">
    <name type="scientific">Coptis chinensis</name>
    <dbReference type="NCBI Taxonomy" id="261450"/>
    <lineage>
        <taxon>Eukaryota</taxon>
        <taxon>Viridiplantae</taxon>
        <taxon>Streptophyta</taxon>
        <taxon>Embryophyta</taxon>
        <taxon>Tracheophyta</taxon>
        <taxon>Spermatophyta</taxon>
        <taxon>Magnoliopsida</taxon>
        <taxon>Ranunculales</taxon>
        <taxon>Ranunculaceae</taxon>
        <taxon>Coptidoideae</taxon>
        <taxon>Coptis</taxon>
    </lineage>
</organism>
<dbReference type="Proteomes" id="UP000631114">
    <property type="component" value="Unassembled WGS sequence"/>
</dbReference>
<reference evidence="3 4" key="1">
    <citation type="submission" date="2020-10" db="EMBL/GenBank/DDBJ databases">
        <title>The Coptis chinensis genome and diversification of protoberbering-type alkaloids.</title>
        <authorList>
            <person name="Wang B."/>
            <person name="Shu S."/>
            <person name="Song C."/>
            <person name="Liu Y."/>
        </authorList>
    </citation>
    <scope>NUCLEOTIDE SEQUENCE [LARGE SCALE GENOMIC DNA]</scope>
    <source>
        <strain evidence="3">HL-2020</strain>
        <tissue evidence="3">Leaf</tissue>
    </source>
</reference>
<dbReference type="PANTHER" id="PTHR47003:SF9">
    <property type="entry name" value="PENTACOTRIPEPTIDE-REPEAT REGION OF PRORP DOMAIN-CONTAINING PROTEIN"/>
    <property type="match status" value="1"/>
</dbReference>
<accession>A0A835LUI7</accession>
<feature type="repeat" description="PPR" evidence="2">
    <location>
        <begin position="163"/>
        <end position="197"/>
    </location>
</feature>
<keyword evidence="4" id="KW-1185">Reference proteome</keyword>
<dbReference type="Pfam" id="PF12854">
    <property type="entry name" value="PPR_1"/>
    <property type="match status" value="1"/>
</dbReference>
<evidence type="ECO:0000256" key="1">
    <source>
        <dbReference type="ARBA" id="ARBA00022737"/>
    </source>
</evidence>
<sequence>MTIRYLTKCPPLPNPLSLLHSNFSSSQQTIQESLQSAIQSKSYTQIPNILTSLNPNNPNPFSFLSSYTQPLKTQIIDQILQSLIPIRPRSLPHLTYSYLLSHTLENPDPFPLTFAILQRTLRSGGTPVKQTHLSLSSTWITYRKHDSVPGILSAMRAIGYKPDLNTCNYLVQSLCAVDQFDESVRVLKCMGQVGCEPNSESYGLVIGSLCGAKKTNDAVELVKEMVRVENRVVLRQGTVVKLMAAMKANGEIKKAVEMVELLEKVGVRVGFEGYEVLVEGCLEKKEFVLGGKMVIQMVEKGFIPYIRVRQRVLDGLASVGKRQFACLVRQKLADVRS</sequence>
<keyword evidence="1" id="KW-0677">Repeat</keyword>
<dbReference type="InterPro" id="IPR002885">
    <property type="entry name" value="PPR_rpt"/>
</dbReference>
<name>A0A835LUI7_9MAGN</name>
<dbReference type="AlphaFoldDB" id="A0A835LUI7"/>
<gene>
    <name evidence="3" type="ORF">IFM89_010870</name>
</gene>
<comment type="caution">
    <text evidence="3">The sequence shown here is derived from an EMBL/GenBank/DDBJ whole genome shotgun (WGS) entry which is preliminary data.</text>
</comment>
<dbReference type="OrthoDB" id="1911783at2759"/>
<evidence type="ECO:0000256" key="2">
    <source>
        <dbReference type="PROSITE-ProRule" id="PRU00708"/>
    </source>
</evidence>
<dbReference type="GO" id="GO:0008380">
    <property type="term" value="P:RNA splicing"/>
    <property type="evidence" value="ECO:0007669"/>
    <property type="project" value="InterPro"/>
</dbReference>
<evidence type="ECO:0000313" key="3">
    <source>
        <dbReference type="EMBL" id="KAF9608738.1"/>
    </source>
</evidence>
<dbReference type="InterPro" id="IPR011990">
    <property type="entry name" value="TPR-like_helical_dom_sf"/>
</dbReference>
<proteinExistence type="predicted"/>
<dbReference type="EMBL" id="JADFTS010000004">
    <property type="protein sequence ID" value="KAF9608738.1"/>
    <property type="molecule type" value="Genomic_DNA"/>
</dbReference>
<dbReference type="PROSITE" id="PS51375">
    <property type="entry name" value="PPR"/>
    <property type="match status" value="1"/>
</dbReference>
<dbReference type="InterPro" id="IPR044578">
    <property type="entry name" value="BIR6-like"/>
</dbReference>
<dbReference type="Gene3D" id="1.25.40.10">
    <property type="entry name" value="Tetratricopeptide repeat domain"/>
    <property type="match status" value="1"/>
</dbReference>
<dbReference type="PANTHER" id="PTHR47003">
    <property type="entry name" value="OS01G0970900 PROTEIN"/>
    <property type="match status" value="1"/>
</dbReference>